<dbReference type="RefSeq" id="WP_344036433.1">
    <property type="nucleotide sequence ID" value="NZ_BAAAKE010000005.1"/>
</dbReference>
<sequence length="79" mass="9580">MSGGTLRTEYAIRWTWPDGSRTLSMFGHRPEDKRRAEHTLATRRHLDGELVHREVRITDWAPVHPEQPRQRRVRTRRRR</sequence>
<protein>
    <submittedName>
        <fullName evidence="1">Uncharacterized protein</fullName>
    </submittedName>
</protein>
<evidence type="ECO:0000313" key="2">
    <source>
        <dbReference type="Proteomes" id="UP001595833"/>
    </source>
</evidence>
<keyword evidence="2" id="KW-1185">Reference proteome</keyword>
<organism evidence="1 2">
    <name type="scientific">Saccharothrix xinjiangensis</name>
    <dbReference type="NCBI Taxonomy" id="204798"/>
    <lineage>
        <taxon>Bacteria</taxon>
        <taxon>Bacillati</taxon>
        <taxon>Actinomycetota</taxon>
        <taxon>Actinomycetes</taxon>
        <taxon>Pseudonocardiales</taxon>
        <taxon>Pseudonocardiaceae</taxon>
        <taxon>Saccharothrix</taxon>
    </lineage>
</organism>
<accession>A0ABV9XVV5</accession>
<name>A0ABV9XVV5_9PSEU</name>
<gene>
    <name evidence="1" type="ORF">ACFPFM_07380</name>
</gene>
<reference evidence="2" key="1">
    <citation type="journal article" date="2019" name="Int. J. Syst. Evol. Microbiol.">
        <title>The Global Catalogue of Microorganisms (GCM) 10K type strain sequencing project: providing services to taxonomists for standard genome sequencing and annotation.</title>
        <authorList>
            <consortium name="The Broad Institute Genomics Platform"/>
            <consortium name="The Broad Institute Genome Sequencing Center for Infectious Disease"/>
            <person name="Wu L."/>
            <person name="Ma J."/>
        </authorList>
    </citation>
    <scope>NUCLEOTIDE SEQUENCE [LARGE SCALE GENOMIC DNA]</scope>
    <source>
        <strain evidence="2">KCTC 12848</strain>
    </source>
</reference>
<evidence type="ECO:0000313" key="1">
    <source>
        <dbReference type="EMBL" id="MFC5053577.1"/>
    </source>
</evidence>
<dbReference type="Proteomes" id="UP001595833">
    <property type="component" value="Unassembled WGS sequence"/>
</dbReference>
<comment type="caution">
    <text evidence="1">The sequence shown here is derived from an EMBL/GenBank/DDBJ whole genome shotgun (WGS) entry which is preliminary data.</text>
</comment>
<proteinExistence type="predicted"/>
<dbReference type="EMBL" id="JBHSJB010000007">
    <property type="protein sequence ID" value="MFC5053577.1"/>
    <property type="molecule type" value="Genomic_DNA"/>
</dbReference>